<accession>A0A372G6C6</accession>
<reference evidence="2 3" key="1">
    <citation type="submission" date="2018-08" db="EMBL/GenBank/DDBJ databases">
        <title>Actinomadura spongicola sp. nov., isolated from marine sponge Leucetta chagosensis.</title>
        <authorList>
            <person name="Li L."/>
            <person name="Lin H.W."/>
        </authorList>
    </citation>
    <scope>NUCLEOTIDE SEQUENCE [LARGE SCALE GENOMIC DNA]</scope>
    <source>
        <strain evidence="2 3">LHW52907</strain>
    </source>
</reference>
<dbReference type="InterPro" id="IPR049171">
    <property type="entry name" value="GLGE_C"/>
</dbReference>
<protein>
    <submittedName>
        <fullName evidence="2">Alpha-1,4-glucan--maltose-1-phosphate maltosyltransferase</fullName>
    </submittedName>
</protein>
<dbReference type="InterPro" id="IPR013780">
    <property type="entry name" value="Glyco_hydro_b"/>
</dbReference>
<keyword evidence="3" id="KW-1185">Reference proteome</keyword>
<dbReference type="InterPro" id="IPR017853">
    <property type="entry name" value="GH"/>
</dbReference>
<dbReference type="Pfam" id="PF21702">
    <property type="entry name" value="GLGE_C"/>
    <property type="match status" value="1"/>
</dbReference>
<dbReference type="Proteomes" id="UP000262882">
    <property type="component" value="Unassembled WGS sequence"/>
</dbReference>
<keyword evidence="2" id="KW-0808">Transferase</keyword>
<proteinExistence type="predicted"/>
<evidence type="ECO:0000313" key="2">
    <source>
        <dbReference type="EMBL" id="RFS80935.1"/>
    </source>
</evidence>
<gene>
    <name evidence="2" type="ORF">D0T12_34645</name>
</gene>
<dbReference type="Gene3D" id="2.60.40.1180">
    <property type="entry name" value="Golgi alpha-mannosidase II"/>
    <property type="match status" value="1"/>
</dbReference>
<dbReference type="AlphaFoldDB" id="A0A372G6C6"/>
<dbReference type="PANTHER" id="PTHR47786">
    <property type="entry name" value="ALPHA-1,4-GLUCAN:MALTOSE-1-PHOSPHATE MALTOSYLTRANSFERASE"/>
    <property type="match status" value="1"/>
</dbReference>
<sequence length="294" mass="34046">YTEVRRIVRHWIDHGVRIFRVDNPHTKPVPFWERLLADIALTHPDVIFLAEAFTRPAMMHTLAKTGFHQSYTYFTWRNTAQELRDYFTELTGPTATYMRPNCFTNTPDILSEYLQHGGRPAFEIRAILAALLSPTWGIYTGYELCENTPVRPGSEEYRDSEKYQYRPRDWTTTTGSSIAPLITHLNTLRNTHPALQQLRNLHFHHIDQPELLAFSKHHLNDIVLAIVNLNPHQPREATVHLDLEALGLPNHPHHPYTVTDQLDGTTYTWTATNYVHLDPHTRPAHIFTFGSDES</sequence>
<comment type="caution">
    <text evidence="2">The sequence shown here is derived from an EMBL/GenBank/DDBJ whole genome shotgun (WGS) entry which is preliminary data.</text>
</comment>
<organism evidence="2 3">
    <name type="scientific">Actinomadura spongiicola</name>
    <dbReference type="NCBI Taxonomy" id="2303421"/>
    <lineage>
        <taxon>Bacteria</taxon>
        <taxon>Bacillati</taxon>
        <taxon>Actinomycetota</taxon>
        <taxon>Actinomycetes</taxon>
        <taxon>Streptosporangiales</taxon>
        <taxon>Thermomonosporaceae</taxon>
        <taxon>Actinomadura</taxon>
    </lineage>
</organism>
<dbReference type="PANTHER" id="PTHR47786:SF2">
    <property type="entry name" value="GLYCOSYL HYDROLASE FAMILY 13 CATALYTIC DOMAIN-CONTAINING PROTEIN"/>
    <property type="match status" value="1"/>
</dbReference>
<dbReference type="EMBL" id="QVNQ01000026">
    <property type="protein sequence ID" value="RFS80935.1"/>
    <property type="molecule type" value="Genomic_DNA"/>
</dbReference>
<feature type="domain" description="Alpha-1,4-glucan:maltose-1-phosphate maltosyltransferase C-terminal" evidence="1">
    <location>
        <begin position="203"/>
        <end position="288"/>
    </location>
</feature>
<evidence type="ECO:0000313" key="3">
    <source>
        <dbReference type="Proteomes" id="UP000262882"/>
    </source>
</evidence>
<evidence type="ECO:0000259" key="1">
    <source>
        <dbReference type="Pfam" id="PF21702"/>
    </source>
</evidence>
<dbReference type="GO" id="GO:0016740">
    <property type="term" value="F:transferase activity"/>
    <property type="evidence" value="ECO:0007669"/>
    <property type="project" value="UniProtKB-KW"/>
</dbReference>
<dbReference type="SUPFAM" id="SSF51445">
    <property type="entry name" value="(Trans)glycosidases"/>
    <property type="match status" value="1"/>
</dbReference>
<feature type="non-terminal residue" evidence="2">
    <location>
        <position position="1"/>
    </location>
</feature>
<dbReference type="Gene3D" id="3.20.20.80">
    <property type="entry name" value="Glycosidases"/>
    <property type="match status" value="1"/>
</dbReference>
<name>A0A372G6C6_9ACTN</name>